<evidence type="ECO:0000259" key="1">
    <source>
        <dbReference type="Pfam" id="PF17111"/>
    </source>
</evidence>
<comment type="caution">
    <text evidence="3">The sequence shown here is derived from an EMBL/GenBank/DDBJ whole genome shotgun (WGS) entry which is preliminary data.</text>
</comment>
<evidence type="ECO:0000259" key="2">
    <source>
        <dbReference type="Pfam" id="PF22893"/>
    </source>
</evidence>
<dbReference type="Proteomes" id="UP001303889">
    <property type="component" value="Unassembled WGS sequence"/>
</dbReference>
<protein>
    <recommendedName>
        <fullName evidence="5">Fungal N-terminal domain-containing protein</fullName>
    </recommendedName>
</protein>
<dbReference type="Pfam" id="PF17111">
    <property type="entry name" value="PigL_N"/>
    <property type="match status" value="1"/>
</dbReference>
<dbReference type="InterPro" id="IPR054464">
    <property type="entry name" value="ULD_fung"/>
</dbReference>
<feature type="domain" description="Ubiquitin-like" evidence="2">
    <location>
        <begin position="226"/>
        <end position="309"/>
    </location>
</feature>
<keyword evidence="4" id="KW-1185">Reference proteome</keyword>
<evidence type="ECO:0000313" key="3">
    <source>
        <dbReference type="EMBL" id="KAK3896490.1"/>
    </source>
</evidence>
<organism evidence="3 4">
    <name type="scientific">Staphylotrichum tortipilum</name>
    <dbReference type="NCBI Taxonomy" id="2831512"/>
    <lineage>
        <taxon>Eukaryota</taxon>
        <taxon>Fungi</taxon>
        <taxon>Dikarya</taxon>
        <taxon>Ascomycota</taxon>
        <taxon>Pezizomycotina</taxon>
        <taxon>Sordariomycetes</taxon>
        <taxon>Sordariomycetidae</taxon>
        <taxon>Sordariales</taxon>
        <taxon>Chaetomiaceae</taxon>
        <taxon>Staphylotrichum</taxon>
    </lineage>
</organism>
<gene>
    <name evidence="3" type="ORF">C8A05DRAFT_48455</name>
</gene>
<dbReference type="InterPro" id="IPR031348">
    <property type="entry name" value="PigL_N"/>
</dbReference>
<name>A0AAN6M8Q2_9PEZI</name>
<dbReference type="PANTHER" id="PTHR38886:SF1">
    <property type="entry name" value="NACHT-NTPASE AND P-LOOP NTPASES N-TERMINAL DOMAIN-CONTAINING PROTEIN"/>
    <property type="match status" value="1"/>
</dbReference>
<proteinExistence type="predicted"/>
<evidence type="ECO:0008006" key="5">
    <source>
        <dbReference type="Google" id="ProtNLM"/>
    </source>
</evidence>
<sequence length="336" mass="37958">MSVGFGFSAGDFITGLELVATIIDVLRESGNSSQRYQELIRELDSLQAALLRVNEVELDESQNDDKIALYSVASQCQRTITDFWEETQEYHSSLRKSGSSITPKDHWRKLKWAVLKKDDVEKFKAGLRGHTGSINLFLSACLAKTAAIQDAKRQAEQKSLIVLNQASTNQWMSSLSQVLRSIANVLKQGSELLQMTATVARTNIRIFQIVLDLQAWIQHIPGQVQHQQPVLFLDALGKQQRFHLDFIQSADALRYVIRDNFRRSGVGVRKIDRGEFVLCDKFRGADIDLNQTWERCFRPGQTVEMSMLFVSSEEGTSCPTCGEVAAGRRADEQIEW</sequence>
<dbReference type="PANTHER" id="PTHR38886">
    <property type="entry name" value="SESA DOMAIN-CONTAINING PROTEIN"/>
    <property type="match status" value="1"/>
</dbReference>
<feature type="domain" description="Azaphilone pigments biosynthesis cluster protein L N-terminal" evidence="1">
    <location>
        <begin position="21"/>
        <end position="183"/>
    </location>
</feature>
<accession>A0AAN6M8Q2</accession>
<evidence type="ECO:0000313" key="4">
    <source>
        <dbReference type="Proteomes" id="UP001303889"/>
    </source>
</evidence>
<reference evidence="3" key="1">
    <citation type="journal article" date="2023" name="Mol. Phylogenet. Evol.">
        <title>Genome-scale phylogeny and comparative genomics of the fungal order Sordariales.</title>
        <authorList>
            <person name="Hensen N."/>
            <person name="Bonometti L."/>
            <person name="Westerberg I."/>
            <person name="Brannstrom I.O."/>
            <person name="Guillou S."/>
            <person name="Cros-Aarteil S."/>
            <person name="Calhoun S."/>
            <person name="Haridas S."/>
            <person name="Kuo A."/>
            <person name="Mondo S."/>
            <person name="Pangilinan J."/>
            <person name="Riley R."/>
            <person name="LaButti K."/>
            <person name="Andreopoulos B."/>
            <person name="Lipzen A."/>
            <person name="Chen C."/>
            <person name="Yan M."/>
            <person name="Daum C."/>
            <person name="Ng V."/>
            <person name="Clum A."/>
            <person name="Steindorff A."/>
            <person name="Ohm R.A."/>
            <person name="Martin F."/>
            <person name="Silar P."/>
            <person name="Natvig D.O."/>
            <person name="Lalanne C."/>
            <person name="Gautier V."/>
            <person name="Ament-Velasquez S.L."/>
            <person name="Kruys A."/>
            <person name="Hutchinson M.I."/>
            <person name="Powell A.J."/>
            <person name="Barry K."/>
            <person name="Miller A.N."/>
            <person name="Grigoriev I.V."/>
            <person name="Debuchy R."/>
            <person name="Gladieux P."/>
            <person name="Hiltunen Thoren M."/>
            <person name="Johannesson H."/>
        </authorList>
    </citation>
    <scope>NUCLEOTIDE SEQUENCE</scope>
    <source>
        <strain evidence="3">CBS 103.79</strain>
    </source>
</reference>
<dbReference type="EMBL" id="MU856596">
    <property type="protein sequence ID" value="KAK3896490.1"/>
    <property type="molecule type" value="Genomic_DNA"/>
</dbReference>
<reference evidence="3" key="2">
    <citation type="submission" date="2023-05" db="EMBL/GenBank/DDBJ databases">
        <authorList>
            <consortium name="Lawrence Berkeley National Laboratory"/>
            <person name="Steindorff A."/>
            <person name="Hensen N."/>
            <person name="Bonometti L."/>
            <person name="Westerberg I."/>
            <person name="Brannstrom I.O."/>
            <person name="Guillou S."/>
            <person name="Cros-Aarteil S."/>
            <person name="Calhoun S."/>
            <person name="Haridas S."/>
            <person name="Kuo A."/>
            <person name="Mondo S."/>
            <person name="Pangilinan J."/>
            <person name="Riley R."/>
            <person name="Labutti K."/>
            <person name="Andreopoulos B."/>
            <person name="Lipzen A."/>
            <person name="Chen C."/>
            <person name="Yanf M."/>
            <person name="Daum C."/>
            <person name="Ng V."/>
            <person name="Clum A."/>
            <person name="Ohm R."/>
            <person name="Martin F."/>
            <person name="Silar P."/>
            <person name="Natvig D."/>
            <person name="Lalanne C."/>
            <person name="Gautier V."/>
            <person name="Ament-Velasquez S.L."/>
            <person name="Kruys A."/>
            <person name="Hutchinson M.I."/>
            <person name="Powell A.J."/>
            <person name="Barry K."/>
            <person name="Miller A.N."/>
            <person name="Grigoriev I.V."/>
            <person name="Debuchy R."/>
            <person name="Gladieux P."/>
            <person name="Thoren M.H."/>
            <person name="Johannesson H."/>
        </authorList>
    </citation>
    <scope>NUCLEOTIDE SEQUENCE</scope>
    <source>
        <strain evidence="3">CBS 103.79</strain>
    </source>
</reference>
<dbReference type="Pfam" id="PF22893">
    <property type="entry name" value="ULD_2"/>
    <property type="match status" value="1"/>
</dbReference>
<dbReference type="AlphaFoldDB" id="A0AAN6M8Q2"/>